<dbReference type="PIRSF" id="PIRSF000167">
    <property type="entry name" value="HemN"/>
    <property type="match status" value="1"/>
</dbReference>
<name>A0A7D6EW75_9CYAN</name>
<feature type="binding site" evidence="16">
    <location>
        <position position="188"/>
    </location>
    <ligand>
        <name>S-adenosyl-L-methionine</name>
        <dbReference type="ChEBI" id="CHEBI:59789"/>
        <label>2</label>
    </ligand>
</feature>
<keyword evidence="10 15" id="KW-0408">Iron</keyword>
<dbReference type="InterPro" id="IPR013785">
    <property type="entry name" value="Aldolase_TIM"/>
</dbReference>
<comment type="catalytic activity">
    <reaction evidence="13 15">
        <text>coproporphyrinogen III + 2 S-adenosyl-L-methionine = protoporphyrinogen IX + 2 5'-deoxyadenosine + 2 L-methionine + 2 CO2</text>
        <dbReference type="Rhea" id="RHEA:15425"/>
        <dbReference type="ChEBI" id="CHEBI:16526"/>
        <dbReference type="ChEBI" id="CHEBI:17319"/>
        <dbReference type="ChEBI" id="CHEBI:57307"/>
        <dbReference type="ChEBI" id="CHEBI:57309"/>
        <dbReference type="ChEBI" id="CHEBI:57844"/>
        <dbReference type="ChEBI" id="CHEBI:59789"/>
        <dbReference type="EC" id="1.3.98.3"/>
    </reaction>
</comment>
<evidence type="ECO:0000256" key="14">
    <source>
        <dbReference type="ARBA" id="ARBA00058980"/>
    </source>
</evidence>
<dbReference type="InterPro" id="IPR058240">
    <property type="entry name" value="rSAM_sf"/>
</dbReference>
<evidence type="ECO:0000256" key="5">
    <source>
        <dbReference type="ARBA" id="ARBA00022485"/>
    </source>
</evidence>
<dbReference type="InterPro" id="IPR034505">
    <property type="entry name" value="Coproporphyrinogen-III_oxidase"/>
</dbReference>
<evidence type="ECO:0000259" key="18">
    <source>
        <dbReference type="PROSITE" id="PS51918"/>
    </source>
</evidence>
<dbReference type="SFLD" id="SFLDG01065">
    <property type="entry name" value="anaerobic_coproporphyrinogen-I"/>
    <property type="match status" value="1"/>
</dbReference>
<feature type="binding site" evidence="16">
    <location>
        <position position="333"/>
    </location>
    <ligand>
        <name>S-adenosyl-L-methionine</name>
        <dbReference type="ChEBI" id="CHEBI:59789"/>
        <label>1</label>
    </ligand>
</feature>
<keyword evidence="9 15" id="KW-0560">Oxidoreductase</keyword>
<feature type="binding site" evidence="16">
    <location>
        <begin position="71"/>
        <end position="73"/>
    </location>
    <ligand>
        <name>S-adenosyl-L-methionine</name>
        <dbReference type="ChEBI" id="CHEBI:59789"/>
        <label>2</label>
    </ligand>
</feature>
<dbReference type="AlphaFoldDB" id="A0A7D6EW75"/>
<evidence type="ECO:0000256" key="7">
    <source>
        <dbReference type="ARBA" id="ARBA00022691"/>
    </source>
</evidence>
<dbReference type="Proteomes" id="UP000261812">
    <property type="component" value="Chromosome"/>
</dbReference>
<dbReference type="GO" id="GO:0006782">
    <property type="term" value="P:protoporphyrinogen IX biosynthetic process"/>
    <property type="evidence" value="ECO:0007669"/>
    <property type="project" value="UniProtKB-UniPathway"/>
</dbReference>
<feature type="binding site" evidence="16">
    <location>
        <begin position="117"/>
        <end position="118"/>
    </location>
    <ligand>
        <name>S-adenosyl-L-methionine</name>
        <dbReference type="ChEBI" id="CHEBI:59789"/>
        <label>2</label>
    </ligand>
</feature>
<dbReference type="EC" id="1.3.98.3" evidence="15"/>
<dbReference type="PROSITE" id="PS51918">
    <property type="entry name" value="RADICAL_SAM"/>
    <property type="match status" value="1"/>
</dbReference>
<dbReference type="InterPro" id="IPR004558">
    <property type="entry name" value="Coprogen_oxidase_HemN"/>
</dbReference>
<dbReference type="NCBIfam" id="TIGR00538">
    <property type="entry name" value="hemN"/>
    <property type="match status" value="1"/>
</dbReference>
<feature type="binding site" evidence="16">
    <location>
        <position position="116"/>
    </location>
    <ligand>
        <name>S-adenosyl-L-methionine</name>
        <dbReference type="ChEBI" id="CHEBI:59789"/>
        <label>1</label>
    </ligand>
</feature>
<comment type="pathway">
    <text evidence="2 15">Porphyrin-containing compound metabolism; protoporphyrin-IX biosynthesis; protoporphyrinogen-IX from coproporphyrinogen-III (AdoMet route): step 1/1.</text>
</comment>
<evidence type="ECO:0000256" key="12">
    <source>
        <dbReference type="ARBA" id="ARBA00023244"/>
    </source>
</evidence>
<evidence type="ECO:0000256" key="2">
    <source>
        <dbReference type="ARBA" id="ARBA00004785"/>
    </source>
</evidence>
<dbReference type="CDD" id="cd01335">
    <property type="entry name" value="Radical_SAM"/>
    <property type="match status" value="1"/>
</dbReference>
<evidence type="ECO:0000256" key="11">
    <source>
        <dbReference type="ARBA" id="ARBA00023014"/>
    </source>
</evidence>
<feature type="binding site" evidence="16">
    <location>
        <position position="176"/>
    </location>
    <ligand>
        <name>S-adenosyl-L-methionine</name>
        <dbReference type="ChEBI" id="CHEBI:59789"/>
        <label>2</label>
    </ligand>
</feature>
<feature type="binding site" evidence="16">
    <location>
        <position position="149"/>
    </location>
    <ligand>
        <name>S-adenosyl-L-methionine</name>
        <dbReference type="ChEBI" id="CHEBI:59789"/>
        <label>1</label>
    </ligand>
</feature>
<dbReference type="EMBL" id="CP032152">
    <property type="protein sequence ID" value="QLL29384.1"/>
    <property type="molecule type" value="Genomic_DNA"/>
</dbReference>
<accession>A0A7D6EW75</accession>
<dbReference type="InterPro" id="IPR006638">
    <property type="entry name" value="Elp3/MiaA/NifB-like_rSAM"/>
</dbReference>
<dbReference type="GO" id="GO:0005737">
    <property type="term" value="C:cytoplasm"/>
    <property type="evidence" value="ECO:0007669"/>
    <property type="project" value="UniProtKB-SubCell"/>
</dbReference>
<keyword evidence="12 15" id="KW-0627">Porphyrin biosynthesis</keyword>
<protein>
    <recommendedName>
        <fullName evidence="15">Coproporphyrinogen-III oxidase</fullName>
        <ecNumber evidence="15">1.3.98.3</ecNumber>
    </recommendedName>
</protein>
<evidence type="ECO:0000256" key="8">
    <source>
        <dbReference type="ARBA" id="ARBA00022723"/>
    </source>
</evidence>
<dbReference type="FunFam" id="1.10.10.920:FF:000002">
    <property type="entry name" value="Coproporphyrinogen-III oxidase"/>
    <property type="match status" value="1"/>
</dbReference>
<comment type="function">
    <text evidence="14">Involved in the heme and chlorophyll biosynthesis. Catalyzes the anaerobic oxidative decarboxylation of propionate groups of rings A and B of coproporphyrinogen III to yield the vinyl groups in protoporphyrinogen IX.</text>
</comment>
<evidence type="ECO:0000256" key="4">
    <source>
        <dbReference type="ARBA" id="ARBA00011245"/>
    </source>
</evidence>
<sequence length="460" mass="52464">MSVVQPIQFDRALLQKYDRPLPRYTSYPTAAEFTADFDRHCFQRELLRSNEAHLPLSLYVHIPFCQTACYFCGCNVIVTQSQTIAKTYLDALAAEIAQVAARLDRTRPVIQMHWGGGTPNYLTIDQVESLWRTLSHHFEFANDAEISIEVNPRYINREYLFRLRDLGFNRISFGLQDFDPQVQLAVNRIQPEAWLFQVMEWIRVAEFASVNIDLIYGLPYQSVQSFEATIAKTLRLDPDRIAVFNFAYLPNLKPIQKRIDPTTLPDGATKLAILQRVIETLTSQGYRYIGMDHFAKPTDELAIAQEAGTLKRNFQGYTTLPTADLIGFGLTSISMLQEAYAQNQKHLATYFSDIAAGQLATERGIQLHREDLLRRTIIMELMCQFTLDKSAIARQFNLDFDTHFASELAALRELAADGLIDLGRDRLEVTPVGRLLIRNVAALFDTYLQQKSGRTFSKAI</sequence>
<evidence type="ECO:0000256" key="16">
    <source>
        <dbReference type="PIRSR" id="PIRSR000167-1"/>
    </source>
</evidence>
<comment type="subcellular location">
    <subcellularLocation>
        <location evidence="1 15">Cytoplasm</location>
    </subcellularLocation>
</comment>
<organism evidence="19 20">
    <name type="scientific">Thermosynechococcus sichuanensis E542</name>
    <dbReference type="NCBI Taxonomy" id="2016101"/>
    <lineage>
        <taxon>Bacteria</taxon>
        <taxon>Bacillati</taxon>
        <taxon>Cyanobacteriota</taxon>
        <taxon>Cyanophyceae</taxon>
        <taxon>Acaryochloridales</taxon>
        <taxon>Thermosynechococcaceae</taxon>
        <taxon>Thermosynechococcus</taxon>
        <taxon>Thermosynechococcus sichuanensis</taxon>
    </lineage>
</organism>
<feature type="binding site" evidence="16">
    <location>
        <position position="59"/>
    </location>
    <ligand>
        <name>S-adenosyl-L-methionine</name>
        <dbReference type="ChEBI" id="CHEBI:59789"/>
        <label>1</label>
    </ligand>
</feature>
<evidence type="ECO:0000313" key="19">
    <source>
        <dbReference type="EMBL" id="QLL29384.1"/>
    </source>
</evidence>
<evidence type="ECO:0000256" key="3">
    <source>
        <dbReference type="ARBA" id="ARBA00005493"/>
    </source>
</evidence>
<keyword evidence="6 15" id="KW-0963">Cytoplasm</keyword>
<dbReference type="Pfam" id="PF06969">
    <property type="entry name" value="HemN_C"/>
    <property type="match status" value="1"/>
</dbReference>
<dbReference type="InterPro" id="IPR010723">
    <property type="entry name" value="HemN_C"/>
</dbReference>
<keyword evidence="8 15" id="KW-0479">Metal-binding</keyword>
<dbReference type="PANTHER" id="PTHR13932">
    <property type="entry name" value="COPROPORPHYRINIGEN III OXIDASE"/>
    <property type="match status" value="1"/>
</dbReference>
<evidence type="ECO:0000256" key="13">
    <source>
        <dbReference type="ARBA" id="ARBA00048321"/>
    </source>
</evidence>
<dbReference type="SUPFAM" id="SSF102114">
    <property type="entry name" value="Radical SAM enzymes"/>
    <property type="match status" value="1"/>
</dbReference>
<comment type="similarity">
    <text evidence="3 15">Belongs to the anaerobic coproporphyrinogen-III oxidase family.</text>
</comment>
<dbReference type="Gene3D" id="1.10.10.920">
    <property type="match status" value="1"/>
</dbReference>
<dbReference type="UniPathway" id="UPA00251">
    <property type="reaction ID" value="UER00323"/>
</dbReference>
<comment type="subunit">
    <text evidence="4">Monomer.</text>
</comment>
<dbReference type="InterPro" id="IPR007197">
    <property type="entry name" value="rSAM"/>
</dbReference>
<evidence type="ECO:0000256" key="10">
    <source>
        <dbReference type="ARBA" id="ARBA00023004"/>
    </source>
</evidence>
<comment type="cofactor">
    <cofactor evidence="15 17">
        <name>[4Fe-4S] cluster</name>
        <dbReference type="ChEBI" id="CHEBI:49883"/>
    </cofactor>
    <text evidence="15 17">Binds 1 [4Fe-4S] cluster. The cluster is coordinated with 3 cysteines and an exchangeable S-adenosyl-L-methionine.</text>
</comment>
<dbReference type="SMART" id="SM00729">
    <property type="entry name" value="Elp3"/>
    <property type="match status" value="1"/>
</dbReference>
<reference evidence="20" key="1">
    <citation type="submission" date="2018-09" db="EMBL/GenBank/DDBJ databases">
        <title>Complete genome sequence of thermophilic cyanobacteria strain Thermosynechococcus elongatus PKUAC-SCTE542.</title>
        <authorList>
            <person name="Liang Y."/>
            <person name="Tang J."/>
            <person name="Daroch M."/>
        </authorList>
    </citation>
    <scope>NUCLEOTIDE SEQUENCE [LARGE SCALE GENOMIC DNA]</scope>
    <source>
        <strain evidence="20">E542</strain>
    </source>
</reference>
<dbReference type="PANTHER" id="PTHR13932:SF6">
    <property type="entry name" value="OXYGEN-INDEPENDENT COPROPORPHYRINOGEN III OXIDASE"/>
    <property type="match status" value="1"/>
</dbReference>
<feature type="domain" description="Radical SAM core" evidence="18">
    <location>
        <begin position="50"/>
        <end position="287"/>
    </location>
</feature>
<evidence type="ECO:0000256" key="1">
    <source>
        <dbReference type="ARBA" id="ARBA00004496"/>
    </source>
</evidence>
<dbReference type="GO" id="GO:0051989">
    <property type="term" value="F:coproporphyrinogen dehydrogenase activity"/>
    <property type="evidence" value="ECO:0007669"/>
    <property type="project" value="UniProtKB-EC"/>
</dbReference>
<keyword evidence="5 15" id="KW-0004">4Fe-4S</keyword>
<evidence type="ECO:0000256" key="9">
    <source>
        <dbReference type="ARBA" id="ARBA00023002"/>
    </source>
</evidence>
<evidence type="ECO:0000256" key="15">
    <source>
        <dbReference type="PIRNR" id="PIRNR000167"/>
    </source>
</evidence>
<dbReference type="RefSeq" id="WP_181494875.1">
    <property type="nucleotide sequence ID" value="NZ_CP032152.1"/>
</dbReference>
<dbReference type="KEGG" id="tsq:D3A95_10065"/>
<dbReference type="Gene3D" id="3.20.20.70">
    <property type="entry name" value="Aldolase class I"/>
    <property type="match status" value="1"/>
</dbReference>
<feature type="binding site" evidence="17">
    <location>
        <position position="65"/>
    </location>
    <ligand>
        <name>[4Fe-4S] cluster</name>
        <dbReference type="ChEBI" id="CHEBI:49883"/>
        <note>4Fe-4S-S-AdoMet</note>
    </ligand>
</feature>
<evidence type="ECO:0000256" key="17">
    <source>
        <dbReference type="PIRSR" id="PIRSR000167-2"/>
    </source>
</evidence>
<evidence type="ECO:0000256" key="6">
    <source>
        <dbReference type="ARBA" id="ARBA00022490"/>
    </source>
</evidence>
<feature type="binding site" evidence="17">
    <location>
        <position position="69"/>
    </location>
    <ligand>
        <name>[4Fe-4S] cluster</name>
        <dbReference type="ChEBI" id="CHEBI:49883"/>
        <note>4Fe-4S-S-AdoMet</note>
    </ligand>
</feature>
<evidence type="ECO:0000313" key="20">
    <source>
        <dbReference type="Proteomes" id="UP000261812"/>
    </source>
</evidence>
<dbReference type="Pfam" id="PF04055">
    <property type="entry name" value="Radical_SAM"/>
    <property type="match status" value="1"/>
</dbReference>
<dbReference type="SFLD" id="SFLDS00029">
    <property type="entry name" value="Radical_SAM"/>
    <property type="match status" value="1"/>
</dbReference>
<dbReference type="GO" id="GO:0004109">
    <property type="term" value="F:coproporphyrinogen oxidase activity"/>
    <property type="evidence" value="ECO:0007669"/>
    <property type="project" value="InterPro"/>
</dbReference>
<keyword evidence="11 15" id="KW-0411">Iron-sulfur</keyword>
<dbReference type="GO" id="GO:0051539">
    <property type="term" value="F:4 iron, 4 sulfur cluster binding"/>
    <property type="evidence" value="ECO:0007669"/>
    <property type="project" value="UniProtKB-KW"/>
</dbReference>
<dbReference type="GO" id="GO:0046872">
    <property type="term" value="F:metal ion binding"/>
    <property type="evidence" value="ECO:0007669"/>
    <property type="project" value="UniProtKB-KW"/>
</dbReference>
<proteinExistence type="inferred from homology"/>
<keyword evidence="20" id="KW-1185">Reference proteome</keyword>
<feature type="binding site" evidence="16">
    <location>
        <position position="247"/>
    </location>
    <ligand>
        <name>S-adenosyl-L-methionine</name>
        <dbReference type="ChEBI" id="CHEBI:59789"/>
        <label>2</label>
    </ligand>
</feature>
<feature type="binding site" evidence="16">
    <location>
        <position position="213"/>
    </location>
    <ligand>
        <name>S-adenosyl-L-methionine</name>
        <dbReference type="ChEBI" id="CHEBI:59789"/>
        <label>2</label>
    </ligand>
</feature>
<gene>
    <name evidence="19" type="primary">hemN</name>
    <name evidence="19" type="ORF">D3A95_10065</name>
</gene>
<feature type="binding site" evidence="17">
    <location>
        <position position="72"/>
    </location>
    <ligand>
        <name>[4Fe-4S] cluster</name>
        <dbReference type="ChEBI" id="CHEBI:49883"/>
        <note>4Fe-4S-S-AdoMet</note>
    </ligand>
</feature>
<keyword evidence="7 15" id="KW-0949">S-adenosyl-L-methionine</keyword>